<dbReference type="PANTHER" id="PTHR45947">
    <property type="entry name" value="SULFOQUINOVOSYL TRANSFERASE SQD2"/>
    <property type="match status" value="1"/>
</dbReference>
<dbReference type="EC" id="2.4.-.-" evidence="2"/>
<dbReference type="Proteomes" id="UP000831460">
    <property type="component" value="Chromosome"/>
</dbReference>
<dbReference type="SUPFAM" id="SSF53756">
    <property type="entry name" value="UDP-Glycosyltransferase/glycogen phosphorylase"/>
    <property type="match status" value="1"/>
</dbReference>
<keyword evidence="2" id="KW-0328">Glycosyltransferase</keyword>
<accession>A0ABY4BRT1</accession>
<dbReference type="RefSeq" id="WP_243549007.1">
    <property type="nucleotide sequence ID" value="NZ_CP094532.1"/>
</dbReference>
<dbReference type="EMBL" id="CP094532">
    <property type="protein sequence ID" value="UOE40907.1"/>
    <property type="molecule type" value="Genomic_DNA"/>
</dbReference>
<reference evidence="2 3" key="1">
    <citation type="submission" date="2022-03" db="EMBL/GenBank/DDBJ databases">
        <title>Chryseobacterium sp. isolated from particulate matters in swine house.</title>
        <authorList>
            <person name="Won M."/>
            <person name="Kim S.-J."/>
            <person name="Kwon S.-W."/>
        </authorList>
    </citation>
    <scope>NUCLEOTIDE SEQUENCE [LARGE SCALE GENOMIC DNA]</scope>
    <source>
        <strain evidence="2 3">SC2-2</strain>
    </source>
</reference>
<protein>
    <submittedName>
        <fullName evidence="2">Glycosyltransferase</fullName>
        <ecNumber evidence="2">2.4.-.-</ecNumber>
    </submittedName>
</protein>
<gene>
    <name evidence="2" type="ORF">MTP09_13530</name>
</gene>
<keyword evidence="3" id="KW-1185">Reference proteome</keyword>
<dbReference type="PANTHER" id="PTHR45947:SF15">
    <property type="entry name" value="TEICHURONIC ACID BIOSYNTHESIS GLYCOSYLTRANSFERASE TUAC-RELATED"/>
    <property type="match status" value="1"/>
</dbReference>
<proteinExistence type="predicted"/>
<evidence type="ECO:0000313" key="3">
    <source>
        <dbReference type="Proteomes" id="UP000831460"/>
    </source>
</evidence>
<dbReference type="GO" id="GO:0016757">
    <property type="term" value="F:glycosyltransferase activity"/>
    <property type="evidence" value="ECO:0007669"/>
    <property type="project" value="UniProtKB-KW"/>
</dbReference>
<dbReference type="Pfam" id="PF00534">
    <property type="entry name" value="Glycos_transf_1"/>
    <property type="match status" value="1"/>
</dbReference>
<keyword evidence="2" id="KW-0808">Transferase</keyword>
<sequence length="375" mass="42766">MERKKVLFISSWFPNKLEPTNGNFVQRHAEAVSLYHNVEILHCIGDYHQDKKYLFEQKEINGIKTLIVYYKNTRNPLLNFLRRMNGYRKGFSKLEIPDLVHANVLHNSMLFAVYLKKFHKIPFLVTEHWTALRKINSHRTAKPIKFFAKIIGNTADKILPVSKDLMYGLMDLGIKTKMQVIPNVVNTEIFFHGKHTKEFTFIHVSNLIPRKNADKIIDAAIRLLKNGYKLNLQIGGDGDEKTLETLRGKVEKASLSEKIEVFGIQTSEQIAERMQKSDCFILLSDDENQPCVIGEAFASGLRVISTNVGGIGEFFPPYAGILLDNTDIQGLEVAMKNVLGNPFPDAHQLVDYAEVTFSKKAIAKQISRVYEEILK</sequence>
<dbReference type="InterPro" id="IPR001296">
    <property type="entry name" value="Glyco_trans_1"/>
</dbReference>
<evidence type="ECO:0000259" key="1">
    <source>
        <dbReference type="Pfam" id="PF00534"/>
    </source>
</evidence>
<dbReference type="Gene3D" id="3.40.50.2000">
    <property type="entry name" value="Glycogen Phosphorylase B"/>
    <property type="match status" value="2"/>
</dbReference>
<evidence type="ECO:0000313" key="2">
    <source>
        <dbReference type="EMBL" id="UOE40907.1"/>
    </source>
</evidence>
<organism evidence="2 3">
    <name type="scientific">Chryseobacterium suipulveris</name>
    <dbReference type="NCBI Taxonomy" id="2929800"/>
    <lineage>
        <taxon>Bacteria</taxon>
        <taxon>Pseudomonadati</taxon>
        <taxon>Bacteroidota</taxon>
        <taxon>Flavobacteriia</taxon>
        <taxon>Flavobacteriales</taxon>
        <taxon>Weeksellaceae</taxon>
        <taxon>Chryseobacterium group</taxon>
        <taxon>Chryseobacterium</taxon>
    </lineage>
</organism>
<name>A0ABY4BRT1_9FLAO</name>
<dbReference type="InterPro" id="IPR050194">
    <property type="entry name" value="Glycosyltransferase_grp1"/>
</dbReference>
<feature type="domain" description="Glycosyl transferase family 1" evidence="1">
    <location>
        <begin position="187"/>
        <end position="354"/>
    </location>
</feature>